<feature type="non-terminal residue" evidence="1">
    <location>
        <position position="294"/>
    </location>
</feature>
<accession>A0A0F8WUI0</accession>
<evidence type="ECO:0000313" key="1">
    <source>
        <dbReference type="EMBL" id="KKK52065.1"/>
    </source>
</evidence>
<gene>
    <name evidence="1" type="ORF">LCGC14_3108670</name>
</gene>
<proteinExistence type="predicted"/>
<organism evidence="1">
    <name type="scientific">marine sediment metagenome</name>
    <dbReference type="NCBI Taxonomy" id="412755"/>
    <lineage>
        <taxon>unclassified sequences</taxon>
        <taxon>metagenomes</taxon>
        <taxon>ecological metagenomes</taxon>
    </lineage>
</organism>
<dbReference type="AlphaFoldDB" id="A0A0F8WUI0"/>
<reference evidence="1" key="1">
    <citation type="journal article" date="2015" name="Nature">
        <title>Complex archaea that bridge the gap between prokaryotes and eukaryotes.</title>
        <authorList>
            <person name="Spang A."/>
            <person name="Saw J.H."/>
            <person name="Jorgensen S.L."/>
            <person name="Zaremba-Niedzwiedzka K."/>
            <person name="Martijn J."/>
            <person name="Lind A.E."/>
            <person name="van Eijk R."/>
            <person name="Schleper C."/>
            <person name="Guy L."/>
            <person name="Ettema T.J."/>
        </authorList>
    </citation>
    <scope>NUCLEOTIDE SEQUENCE</scope>
</reference>
<comment type="caution">
    <text evidence="1">The sequence shown here is derived from an EMBL/GenBank/DDBJ whole genome shotgun (WGS) entry which is preliminary data.</text>
</comment>
<dbReference type="EMBL" id="LAZR01067206">
    <property type="protein sequence ID" value="KKK52065.1"/>
    <property type="molecule type" value="Genomic_DNA"/>
</dbReference>
<protein>
    <submittedName>
        <fullName evidence="1">Uncharacterized protein</fullName>
    </submittedName>
</protein>
<sequence length="294" mass="31485">MATRMVPFIFSSTIAYQIEMGEFFASFFFDGALLNGDGSSISTPYLEVDLPQLHFETVGDTMWITHIDYKPRKLTRTSVITFSLDVITFTTGPFLTRNDILKGDDVTMTYAGSLTKDSVGTLTSSSAHFLSGHVGSLVELTHSRSLADSSVTATGAGDSSLIDVKGSWGFNTSGRWAGTVSIKRNENSLGLEVFRTFIASTVGARNIQLSATENKDNVQYQIVTEAGMSTDFSSDLTVNSSTKIGIARIDSITSSTVAAVTLLTPLDSSNGTGATKRWAEGAWSGVQGYPKSIT</sequence>
<name>A0A0F8WUI0_9ZZZZ</name>